<sequence length="121" mass="13229">MAICRFFLEGRCLKGPQCTFEHPVQVTDYRAPSNPAPQTATGNAAPSTVRVAERAKTPCAFYQRGSCNKGVSCQFLHEGIVETPPSSEVSRSETICKFFLKNACSKGDACPYKHSFDTLFG</sequence>
<evidence type="ECO:0000259" key="6">
    <source>
        <dbReference type="PROSITE" id="PS50103"/>
    </source>
</evidence>
<dbReference type="SMART" id="SM00356">
    <property type="entry name" value="ZnF_C3H1"/>
    <property type="match status" value="3"/>
</dbReference>
<accession>A0A6A5Z1E8</accession>
<dbReference type="OrthoDB" id="10009520at2759"/>
<dbReference type="Pfam" id="PF00642">
    <property type="entry name" value="zf-CCCH"/>
    <property type="match status" value="2"/>
</dbReference>
<evidence type="ECO:0000256" key="2">
    <source>
        <dbReference type="ARBA" id="ARBA00022737"/>
    </source>
</evidence>
<evidence type="ECO:0000256" key="5">
    <source>
        <dbReference type="PROSITE-ProRule" id="PRU00723"/>
    </source>
</evidence>
<dbReference type="SUPFAM" id="SSF90229">
    <property type="entry name" value="CCCH zinc finger"/>
    <property type="match status" value="3"/>
</dbReference>
<gene>
    <name evidence="7" type="ORF">BDV96DRAFT_601715</name>
</gene>
<dbReference type="Pfam" id="PF14608">
    <property type="entry name" value="zf-CCCH_2"/>
    <property type="match status" value="1"/>
</dbReference>
<evidence type="ECO:0000313" key="7">
    <source>
        <dbReference type="EMBL" id="KAF2112896.1"/>
    </source>
</evidence>
<dbReference type="GO" id="GO:0005634">
    <property type="term" value="C:nucleus"/>
    <property type="evidence" value="ECO:0007669"/>
    <property type="project" value="TreeGrafter"/>
</dbReference>
<proteinExistence type="predicted"/>
<protein>
    <recommendedName>
        <fullName evidence="6">C3H1-type domain-containing protein</fullName>
    </recommendedName>
</protein>
<keyword evidence="3 5" id="KW-0863">Zinc-finger</keyword>
<keyword evidence="1 5" id="KW-0479">Metal-binding</keyword>
<feature type="domain" description="C3H1-type" evidence="6">
    <location>
        <begin position="1"/>
        <end position="25"/>
    </location>
</feature>
<dbReference type="GO" id="GO:0008270">
    <property type="term" value="F:zinc ion binding"/>
    <property type="evidence" value="ECO:0007669"/>
    <property type="project" value="UniProtKB-KW"/>
</dbReference>
<feature type="domain" description="C3H1-type" evidence="6">
    <location>
        <begin position="53"/>
        <end position="80"/>
    </location>
</feature>
<keyword evidence="2" id="KW-0677">Repeat</keyword>
<feature type="zinc finger region" description="C3H1-type" evidence="5">
    <location>
        <begin position="1"/>
        <end position="25"/>
    </location>
</feature>
<dbReference type="InterPro" id="IPR045124">
    <property type="entry name" value="Su(sable)-like"/>
</dbReference>
<reference evidence="7" key="1">
    <citation type="journal article" date="2020" name="Stud. Mycol.">
        <title>101 Dothideomycetes genomes: a test case for predicting lifestyles and emergence of pathogens.</title>
        <authorList>
            <person name="Haridas S."/>
            <person name="Albert R."/>
            <person name="Binder M."/>
            <person name="Bloem J."/>
            <person name="Labutti K."/>
            <person name="Salamov A."/>
            <person name="Andreopoulos B."/>
            <person name="Baker S."/>
            <person name="Barry K."/>
            <person name="Bills G."/>
            <person name="Bluhm B."/>
            <person name="Cannon C."/>
            <person name="Castanera R."/>
            <person name="Culley D."/>
            <person name="Daum C."/>
            <person name="Ezra D."/>
            <person name="Gonzalez J."/>
            <person name="Henrissat B."/>
            <person name="Kuo A."/>
            <person name="Liang C."/>
            <person name="Lipzen A."/>
            <person name="Lutzoni F."/>
            <person name="Magnuson J."/>
            <person name="Mondo S."/>
            <person name="Nolan M."/>
            <person name="Ohm R."/>
            <person name="Pangilinan J."/>
            <person name="Park H.-J."/>
            <person name="Ramirez L."/>
            <person name="Alfaro M."/>
            <person name="Sun H."/>
            <person name="Tritt A."/>
            <person name="Yoshinaga Y."/>
            <person name="Zwiers L.-H."/>
            <person name="Turgeon B."/>
            <person name="Goodwin S."/>
            <person name="Spatafora J."/>
            <person name="Crous P."/>
            <person name="Grigoriev I."/>
        </authorList>
    </citation>
    <scope>NUCLEOTIDE SEQUENCE</scope>
    <source>
        <strain evidence="7">CBS 627.86</strain>
    </source>
</reference>
<dbReference type="GO" id="GO:0003723">
    <property type="term" value="F:RNA binding"/>
    <property type="evidence" value="ECO:0007669"/>
    <property type="project" value="InterPro"/>
</dbReference>
<evidence type="ECO:0000256" key="1">
    <source>
        <dbReference type="ARBA" id="ARBA00022723"/>
    </source>
</evidence>
<dbReference type="PANTHER" id="PTHR13119">
    <property type="entry name" value="ZINC FINGER CCCH DOMAIN-CONTAINING PROTEI"/>
    <property type="match status" value="1"/>
</dbReference>
<evidence type="ECO:0000256" key="3">
    <source>
        <dbReference type="ARBA" id="ARBA00022771"/>
    </source>
</evidence>
<dbReference type="Gene3D" id="4.10.1000.10">
    <property type="entry name" value="Zinc finger, CCCH-type"/>
    <property type="match status" value="2"/>
</dbReference>
<dbReference type="EMBL" id="ML977329">
    <property type="protein sequence ID" value="KAF2112896.1"/>
    <property type="molecule type" value="Genomic_DNA"/>
</dbReference>
<dbReference type="InterPro" id="IPR036855">
    <property type="entry name" value="Znf_CCCH_sf"/>
</dbReference>
<name>A0A6A5Z1E8_9PLEO</name>
<feature type="zinc finger region" description="C3H1-type" evidence="5">
    <location>
        <begin position="90"/>
        <end position="117"/>
    </location>
</feature>
<dbReference type="PROSITE" id="PS50103">
    <property type="entry name" value="ZF_C3H1"/>
    <property type="match status" value="3"/>
</dbReference>
<feature type="zinc finger region" description="C3H1-type" evidence="5">
    <location>
        <begin position="53"/>
        <end position="80"/>
    </location>
</feature>
<dbReference type="PANTHER" id="PTHR13119:SF12">
    <property type="entry name" value="PROTEIN SUPPRESSOR OF SABLE"/>
    <property type="match status" value="1"/>
</dbReference>
<feature type="domain" description="C3H1-type" evidence="6">
    <location>
        <begin position="90"/>
        <end position="117"/>
    </location>
</feature>
<dbReference type="GO" id="GO:0045892">
    <property type="term" value="P:negative regulation of DNA-templated transcription"/>
    <property type="evidence" value="ECO:0007669"/>
    <property type="project" value="InterPro"/>
</dbReference>
<evidence type="ECO:0000313" key="8">
    <source>
        <dbReference type="Proteomes" id="UP000799770"/>
    </source>
</evidence>
<keyword evidence="4 5" id="KW-0862">Zinc</keyword>
<organism evidence="7 8">
    <name type="scientific">Lophiotrema nucula</name>
    <dbReference type="NCBI Taxonomy" id="690887"/>
    <lineage>
        <taxon>Eukaryota</taxon>
        <taxon>Fungi</taxon>
        <taxon>Dikarya</taxon>
        <taxon>Ascomycota</taxon>
        <taxon>Pezizomycotina</taxon>
        <taxon>Dothideomycetes</taxon>
        <taxon>Pleosporomycetidae</taxon>
        <taxon>Pleosporales</taxon>
        <taxon>Lophiotremataceae</taxon>
        <taxon>Lophiotrema</taxon>
    </lineage>
</organism>
<keyword evidence="8" id="KW-1185">Reference proteome</keyword>
<evidence type="ECO:0000256" key="4">
    <source>
        <dbReference type="ARBA" id="ARBA00022833"/>
    </source>
</evidence>
<dbReference type="AlphaFoldDB" id="A0A6A5Z1E8"/>
<dbReference type="Proteomes" id="UP000799770">
    <property type="component" value="Unassembled WGS sequence"/>
</dbReference>
<dbReference type="InterPro" id="IPR000571">
    <property type="entry name" value="Znf_CCCH"/>
</dbReference>